<dbReference type="InterPro" id="IPR021514">
    <property type="entry name" value="DUF3176"/>
</dbReference>
<organism evidence="2 3">
    <name type="scientific">Pestalotiopsis fici (strain W106-1 / CGMCC3.15140)</name>
    <dbReference type="NCBI Taxonomy" id="1229662"/>
    <lineage>
        <taxon>Eukaryota</taxon>
        <taxon>Fungi</taxon>
        <taxon>Dikarya</taxon>
        <taxon>Ascomycota</taxon>
        <taxon>Pezizomycotina</taxon>
        <taxon>Sordariomycetes</taxon>
        <taxon>Xylariomycetidae</taxon>
        <taxon>Amphisphaeriales</taxon>
        <taxon>Sporocadaceae</taxon>
        <taxon>Pestalotiopsis</taxon>
    </lineage>
</organism>
<keyword evidence="1" id="KW-1133">Transmembrane helix</keyword>
<dbReference type="eggNOG" id="ENOG502RUIM">
    <property type="taxonomic scope" value="Eukaryota"/>
</dbReference>
<name>W3XRL3_PESFW</name>
<dbReference type="EMBL" id="KI912109">
    <property type="protein sequence ID" value="ETS88147.1"/>
    <property type="molecule type" value="Genomic_DNA"/>
</dbReference>
<accession>W3XRL3</accession>
<dbReference type="PANTHER" id="PTHR35394:SF5">
    <property type="entry name" value="DUF3176 DOMAIN-CONTAINING PROTEIN"/>
    <property type="match status" value="1"/>
</dbReference>
<keyword evidence="3" id="KW-1185">Reference proteome</keyword>
<sequence length="634" mass="69801">MPKKSKGSVYATLSRHFEDSWTSEIMAMSFSGLCLIAMVIVLREFDGRPVPELPDIVNLNAIVSTLSAAAKSSLLYGVSAALGQAKWSWYYGPKKRLDDFEVLDEASKGPLGSVQMLLGRTIFSVGSLGAIVIIIALALDPFVQQVILVSSDPVSTKGNEAWTGIAFWNRQAIYERTAHCPTGNCTWDPFSSLGWCVKSQTIADPASIELTNCDIAYNETDFDSIYETFASLGDRKTSSRTCEIHIENATTPLNYPIQFSLSGGRGPLAVNLAGEEPDRVTTLPVEIMAPLHIFNGSISQGTYLGVNNPIVALGHARFSGSDINKRRRKPEILEHSVISLCQRKYNVSVVAGQTLTQILETHYGHFYQDEAADMILGETSWCWTPGQETPSFQAISGQFANTPYLLDSATASFCTTTDHLSLGSDIVSRLASASTLNFTHSAKGQDSQASSLSYHGANNTSGEDILNRISSQSLGNITGALSEALNSLYYDDKQESVSGHFITYQATVHVRWEWMTLPIFLEVLGIIFMLIVMFTNRRRPLWKGSTLATLYHGLEYPSNGQGLHKTSGMREMAQSTRVNLRYSDQMNKMTLQASQHNEDNRIGRPAPVVEPEVTNTVIAAREREDPRHGDLQRR</sequence>
<proteinExistence type="predicted"/>
<dbReference type="RefSeq" id="XP_007828747.1">
    <property type="nucleotide sequence ID" value="XM_007830556.1"/>
</dbReference>
<dbReference type="PANTHER" id="PTHR35394">
    <property type="entry name" value="DUF3176 DOMAIN-CONTAINING PROTEIN"/>
    <property type="match status" value="1"/>
</dbReference>
<evidence type="ECO:0000313" key="2">
    <source>
        <dbReference type="EMBL" id="ETS88147.1"/>
    </source>
</evidence>
<dbReference type="KEGG" id="pfy:PFICI_01975"/>
<dbReference type="OMA" id="GNCTWPV"/>
<dbReference type="InParanoid" id="W3XRL3"/>
<gene>
    <name evidence="2" type="ORF">PFICI_01975</name>
</gene>
<dbReference type="OrthoDB" id="5376804at2759"/>
<feature type="transmembrane region" description="Helical" evidence="1">
    <location>
        <begin position="20"/>
        <end position="42"/>
    </location>
</feature>
<dbReference type="HOGENOM" id="CLU_015092_4_1_1"/>
<evidence type="ECO:0000313" key="3">
    <source>
        <dbReference type="Proteomes" id="UP000030651"/>
    </source>
</evidence>
<dbReference type="Pfam" id="PF11374">
    <property type="entry name" value="DUF3176"/>
    <property type="match status" value="1"/>
</dbReference>
<dbReference type="GeneID" id="19266988"/>
<keyword evidence="1" id="KW-0472">Membrane</keyword>
<protein>
    <submittedName>
        <fullName evidence="2">Uncharacterized protein</fullName>
    </submittedName>
</protein>
<keyword evidence="1" id="KW-0812">Transmembrane</keyword>
<dbReference type="AlphaFoldDB" id="W3XRL3"/>
<feature type="transmembrane region" description="Helical" evidence="1">
    <location>
        <begin position="514"/>
        <end position="534"/>
    </location>
</feature>
<dbReference type="Proteomes" id="UP000030651">
    <property type="component" value="Unassembled WGS sequence"/>
</dbReference>
<evidence type="ECO:0000256" key="1">
    <source>
        <dbReference type="SAM" id="Phobius"/>
    </source>
</evidence>
<feature type="transmembrane region" description="Helical" evidence="1">
    <location>
        <begin position="117"/>
        <end position="139"/>
    </location>
</feature>
<dbReference type="STRING" id="1229662.W3XRL3"/>
<reference evidence="3" key="1">
    <citation type="journal article" date="2015" name="BMC Genomics">
        <title>Genomic and transcriptomic analysis of the endophytic fungus Pestalotiopsis fici reveals its lifestyle and high potential for synthesis of natural products.</title>
        <authorList>
            <person name="Wang X."/>
            <person name="Zhang X."/>
            <person name="Liu L."/>
            <person name="Xiang M."/>
            <person name="Wang W."/>
            <person name="Sun X."/>
            <person name="Che Y."/>
            <person name="Guo L."/>
            <person name="Liu G."/>
            <person name="Guo L."/>
            <person name="Wang C."/>
            <person name="Yin W.B."/>
            <person name="Stadler M."/>
            <person name="Zhang X."/>
            <person name="Liu X."/>
        </authorList>
    </citation>
    <scope>NUCLEOTIDE SEQUENCE [LARGE SCALE GENOMIC DNA]</scope>
    <source>
        <strain evidence="3">W106-1 / CGMCC3.15140</strain>
    </source>
</reference>